<comment type="caution">
    <text evidence="3">The sequence shown here is derived from an EMBL/GenBank/DDBJ whole genome shotgun (WGS) entry which is preliminary data.</text>
</comment>
<comment type="similarity">
    <text evidence="1">Belongs to the NipSnap family.</text>
</comment>
<dbReference type="Pfam" id="PF07978">
    <property type="entry name" value="NIPSNAP"/>
    <property type="match status" value="1"/>
</dbReference>
<evidence type="ECO:0000259" key="2">
    <source>
        <dbReference type="PROSITE" id="PS51725"/>
    </source>
</evidence>
<evidence type="ECO:0000256" key="1">
    <source>
        <dbReference type="ARBA" id="ARBA00005291"/>
    </source>
</evidence>
<organism evidence="3 4">
    <name type="scientific">Chelatococcus asaccharovorans</name>
    <dbReference type="NCBI Taxonomy" id="28210"/>
    <lineage>
        <taxon>Bacteria</taxon>
        <taxon>Pseudomonadati</taxon>
        <taxon>Pseudomonadota</taxon>
        <taxon>Alphaproteobacteria</taxon>
        <taxon>Hyphomicrobiales</taxon>
        <taxon>Chelatococcaceae</taxon>
        <taxon>Chelatococcus</taxon>
    </lineage>
</organism>
<dbReference type="InterPro" id="IPR051557">
    <property type="entry name" value="NipSnap_domain"/>
</dbReference>
<accession>A0A2V3UJ42</accession>
<keyword evidence="4" id="KW-1185">Reference proteome</keyword>
<proteinExistence type="inferred from homology"/>
<evidence type="ECO:0000313" key="3">
    <source>
        <dbReference type="EMBL" id="PXW64857.1"/>
    </source>
</evidence>
<dbReference type="PROSITE" id="PS51725">
    <property type="entry name" value="ABM"/>
    <property type="match status" value="1"/>
</dbReference>
<dbReference type="PANTHER" id="PTHR21017:SF17">
    <property type="entry name" value="PROTEIN NIPSNAP"/>
    <property type="match status" value="1"/>
</dbReference>
<evidence type="ECO:0000313" key="4">
    <source>
        <dbReference type="Proteomes" id="UP000248021"/>
    </source>
</evidence>
<dbReference type="InterPro" id="IPR012577">
    <property type="entry name" value="NIPSNAP"/>
</dbReference>
<dbReference type="InterPro" id="IPR007138">
    <property type="entry name" value="ABM_dom"/>
</dbReference>
<dbReference type="AlphaFoldDB" id="A0A2V3UJ42"/>
<feature type="domain" description="ABM" evidence="2">
    <location>
        <begin position="2"/>
        <end position="95"/>
    </location>
</feature>
<protein>
    <submittedName>
        <fullName evidence="3">NIPSNAP protein</fullName>
    </submittedName>
</protein>
<dbReference type="SUPFAM" id="SSF54909">
    <property type="entry name" value="Dimeric alpha+beta barrel"/>
    <property type="match status" value="1"/>
</dbReference>
<dbReference type="PANTHER" id="PTHR21017">
    <property type="entry name" value="NIPSNAP-RELATED"/>
    <property type="match status" value="1"/>
</dbReference>
<gene>
    <name evidence="3" type="ORF">C7450_101616</name>
</gene>
<dbReference type="RefSeq" id="WP_170147016.1">
    <property type="nucleotide sequence ID" value="NZ_JAHBRY010000001.1"/>
</dbReference>
<dbReference type="EMBL" id="QJJK01000001">
    <property type="protein sequence ID" value="PXW64857.1"/>
    <property type="molecule type" value="Genomic_DNA"/>
</dbReference>
<dbReference type="Proteomes" id="UP000248021">
    <property type="component" value="Unassembled WGS sequence"/>
</dbReference>
<name>A0A2V3UJ42_9HYPH</name>
<dbReference type="InterPro" id="IPR011008">
    <property type="entry name" value="Dimeric_a/b-barrel"/>
</dbReference>
<dbReference type="Gene3D" id="3.30.70.100">
    <property type="match status" value="1"/>
</dbReference>
<reference evidence="3 4" key="1">
    <citation type="submission" date="2018-05" db="EMBL/GenBank/DDBJ databases">
        <title>Genomic Encyclopedia of Type Strains, Phase IV (KMG-IV): sequencing the most valuable type-strain genomes for metagenomic binning, comparative biology and taxonomic classification.</title>
        <authorList>
            <person name="Goeker M."/>
        </authorList>
    </citation>
    <scope>NUCLEOTIDE SEQUENCE [LARGE SCALE GENOMIC DNA]</scope>
    <source>
        <strain evidence="3 4">DSM 6462</strain>
    </source>
</reference>
<sequence length="103" mass="11755">MIVEIRTYTFRSGTMAQYLAAFHRIGFALQKKHLGQCLGFLTSETGPIEQVVQIFGYESWEDRDHRRAALYADASFKAMSEELHPLIQSKDSQIFRSVPFAAP</sequence>